<dbReference type="EMBL" id="AGAZ01000075">
    <property type="protein sequence ID" value="EGZ44336.1"/>
    <property type="molecule type" value="Genomic_DNA"/>
</dbReference>
<dbReference type="NCBIfam" id="TIGR02201">
    <property type="entry name" value="heptsyl_trn_III"/>
    <property type="match status" value="1"/>
</dbReference>
<dbReference type="GO" id="GO:0005829">
    <property type="term" value="C:cytosol"/>
    <property type="evidence" value="ECO:0007669"/>
    <property type="project" value="TreeGrafter"/>
</dbReference>
<keyword evidence="4" id="KW-1185">Reference proteome</keyword>
<evidence type="ECO:0000256" key="1">
    <source>
        <dbReference type="ARBA" id="ARBA00022676"/>
    </source>
</evidence>
<comment type="caution">
    <text evidence="3">The sequence shown here is derived from an EMBL/GenBank/DDBJ whole genome shotgun (WGS) entry which is preliminary data.</text>
</comment>
<evidence type="ECO:0000313" key="4">
    <source>
        <dbReference type="Proteomes" id="UP000005336"/>
    </source>
</evidence>
<dbReference type="RefSeq" id="WP_009117454.1">
    <property type="nucleotide sequence ID" value="NZ_JH165159.1"/>
</dbReference>
<evidence type="ECO:0000313" key="3">
    <source>
        <dbReference type="EMBL" id="EGZ44336.1"/>
    </source>
</evidence>
<organism evidence="3 4">
    <name type="scientific">Neisseria wadsworthii 9715</name>
    <dbReference type="NCBI Taxonomy" id="1030841"/>
    <lineage>
        <taxon>Bacteria</taxon>
        <taxon>Pseudomonadati</taxon>
        <taxon>Pseudomonadota</taxon>
        <taxon>Betaproteobacteria</taxon>
        <taxon>Neisseriales</taxon>
        <taxon>Neisseriaceae</taxon>
        <taxon>Neisseria</taxon>
    </lineage>
</organism>
<proteinExistence type="predicted"/>
<dbReference type="STRING" id="1030841.HMPREF9370_2314"/>
<dbReference type="PATRIC" id="fig|1030841.3.peg.2304"/>
<dbReference type="PANTHER" id="PTHR30160:SF1">
    <property type="entry name" value="LIPOPOLYSACCHARIDE 1,2-N-ACETYLGLUCOSAMINETRANSFERASE-RELATED"/>
    <property type="match status" value="1"/>
</dbReference>
<dbReference type="HOGENOM" id="CLU_038371_3_2_4"/>
<dbReference type="InterPro" id="IPR002201">
    <property type="entry name" value="Glyco_trans_9"/>
</dbReference>
<protein>
    <submittedName>
        <fullName evidence="3">Lipopolysaccharide glucosyltransferase I</fullName>
        <ecNumber evidence="3">2.4.1.58</ecNumber>
    </submittedName>
</protein>
<dbReference type="InterPro" id="IPR051199">
    <property type="entry name" value="LPS_LOS_Heptosyltrfase"/>
</dbReference>
<dbReference type="EC" id="2.4.1.58" evidence="3"/>
<dbReference type="GO" id="GO:0008919">
    <property type="term" value="F:lipopolysaccharide glucosyltransferase I activity"/>
    <property type="evidence" value="ECO:0007669"/>
    <property type="project" value="UniProtKB-EC"/>
</dbReference>
<dbReference type="Pfam" id="PF01075">
    <property type="entry name" value="Glyco_transf_9"/>
    <property type="match status" value="1"/>
</dbReference>
<dbReference type="GO" id="GO:0009244">
    <property type="term" value="P:lipopolysaccharide core region biosynthetic process"/>
    <property type="evidence" value="ECO:0007669"/>
    <property type="project" value="TreeGrafter"/>
</dbReference>
<dbReference type="AlphaFoldDB" id="G4CTA4"/>
<keyword evidence="1 3" id="KW-0328">Glycosyltransferase</keyword>
<gene>
    <name evidence="3" type="primary">rfaQ</name>
    <name evidence="3" type="ORF">HMPREF9370_2314</name>
</gene>
<dbReference type="GO" id="GO:0008713">
    <property type="term" value="F:ADP-heptose-lipopolysaccharide heptosyltransferase activity"/>
    <property type="evidence" value="ECO:0007669"/>
    <property type="project" value="TreeGrafter"/>
</dbReference>
<dbReference type="PANTHER" id="PTHR30160">
    <property type="entry name" value="TETRAACYLDISACCHARIDE 4'-KINASE-RELATED"/>
    <property type="match status" value="1"/>
</dbReference>
<dbReference type="InterPro" id="IPR011916">
    <property type="entry name" value="LipoPS_heptosylTferase-III"/>
</dbReference>
<dbReference type="Proteomes" id="UP000005336">
    <property type="component" value="Unassembled WGS sequence"/>
</dbReference>
<dbReference type="Gene3D" id="3.40.50.2000">
    <property type="entry name" value="Glycogen Phosphorylase B"/>
    <property type="match status" value="2"/>
</dbReference>
<evidence type="ECO:0000256" key="2">
    <source>
        <dbReference type="ARBA" id="ARBA00022679"/>
    </source>
</evidence>
<reference evidence="3 4" key="1">
    <citation type="submission" date="2011-06" db="EMBL/GenBank/DDBJ databases">
        <authorList>
            <person name="Muzny D."/>
            <person name="Qin X."/>
            <person name="Deng J."/>
            <person name="Jiang H."/>
            <person name="Liu Y."/>
            <person name="Qu J."/>
            <person name="Song X.-Z."/>
            <person name="Zhang L."/>
            <person name="Thornton R."/>
            <person name="Coyle M."/>
            <person name="Francisco L."/>
            <person name="Jackson L."/>
            <person name="Javaid M."/>
            <person name="Korchina V."/>
            <person name="Kovar C."/>
            <person name="Mata R."/>
            <person name="Mathew T."/>
            <person name="Ngo R."/>
            <person name="Nguyen L."/>
            <person name="Nguyen N."/>
            <person name="Okwuonu G."/>
            <person name="Ongeri F."/>
            <person name="Pham C."/>
            <person name="Simmons D."/>
            <person name="Wilczek-Boney K."/>
            <person name="Hale W."/>
            <person name="Jakkamsetti A."/>
            <person name="Pham P."/>
            <person name="Ruth R."/>
            <person name="San Lucas F."/>
            <person name="Warren J."/>
            <person name="Zhang J."/>
            <person name="Zhao Z."/>
            <person name="Zhou C."/>
            <person name="Zhu D."/>
            <person name="Lee S."/>
            <person name="Bess C."/>
            <person name="Blankenburg K."/>
            <person name="Forbes L."/>
            <person name="Fu Q."/>
            <person name="Gubbala S."/>
            <person name="Hirani K."/>
            <person name="Jayaseelan J.C."/>
            <person name="Lara F."/>
            <person name="Munidasa M."/>
            <person name="Palculict T."/>
            <person name="Patil S."/>
            <person name="Pu L.-L."/>
            <person name="Saada N."/>
            <person name="Tang L."/>
            <person name="Weissenberger G."/>
            <person name="Zhu Y."/>
            <person name="Hemphill L."/>
            <person name="Shang Y."/>
            <person name="Youmans B."/>
            <person name="Ayvaz T."/>
            <person name="Ross M."/>
            <person name="Santibanez J."/>
            <person name="Aqrawi P."/>
            <person name="Gross S."/>
            <person name="Joshi V."/>
            <person name="Fowler G."/>
            <person name="Nazareth L."/>
            <person name="Reid J."/>
            <person name="Worley K."/>
            <person name="Petrosino J."/>
            <person name="Highlander S."/>
            <person name="Gibbs R."/>
        </authorList>
    </citation>
    <scope>NUCLEOTIDE SEQUENCE [LARGE SCALE GENOMIC DNA]</scope>
    <source>
        <strain evidence="3 4">9715</strain>
    </source>
</reference>
<keyword evidence="2 3" id="KW-0808">Transferase</keyword>
<dbReference type="SUPFAM" id="SSF53756">
    <property type="entry name" value="UDP-Glycosyltransferase/glycogen phosphorylase"/>
    <property type="match status" value="1"/>
</dbReference>
<dbReference type="CDD" id="cd03789">
    <property type="entry name" value="GT9_LPS_heptosyltransferase"/>
    <property type="match status" value="1"/>
</dbReference>
<accession>G4CTA4</accession>
<sequence length="357" mass="41130">MMKQKQRFLLIQMMHHGDVLLTTAVADALKVAMPDCYVDMLVYKGMEDVLIDNPLISQVHTIDRAWKKQGKLFHIQKEIALLRWIQVQNYDAVLNFSNRWRAGLITKFSEAERGLSFNWHNRRNALWRKLHTDLTEPHSMDMHTVDDNLSLLAPLGLDLKYYKPQVRMGISEASRRSLEQKLQDRGWRGEDYVLVHPGSRWFFKCWEDDKTVELLKKLFDSGCNVVLTAAPDAREHAMLEYLQSQIHIVLPQKLWVLDGVLTLRELAAAIDRAKLFIGVDSVPMHIAAALDKPQVALFGPSWVSRWRPYSDRAEVVWAGDFGELPHPNSIDVNTSKRYLGNIPVDAVWAAVERQMPI</sequence>
<name>G4CTA4_9NEIS</name>